<feature type="domain" description="BACK" evidence="2">
    <location>
        <begin position="12"/>
        <end position="113"/>
    </location>
</feature>
<feature type="compositionally biased region" description="Polar residues" evidence="1">
    <location>
        <begin position="1105"/>
        <end position="1116"/>
    </location>
</feature>
<feature type="compositionally biased region" description="Polar residues" evidence="1">
    <location>
        <begin position="173"/>
        <end position="188"/>
    </location>
</feature>
<dbReference type="InterPro" id="IPR011705">
    <property type="entry name" value="BACK"/>
</dbReference>
<dbReference type="PANTHER" id="PTHR45632:SF5">
    <property type="entry name" value="KELCH-LIKE PROTEIN 22"/>
    <property type="match status" value="1"/>
</dbReference>
<feature type="region of interest" description="Disordered" evidence="1">
    <location>
        <begin position="907"/>
        <end position="1116"/>
    </location>
</feature>
<feature type="compositionally biased region" description="Basic and acidic residues" evidence="1">
    <location>
        <begin position="563"/>
        <end position="573"/>
    </location>
</feature>
<dbReference type="Pfam" id="PF07707">
    <property type="entry name" value="BACK"/>
    <property type="match status" value="1"/>
</dbReference>
<organism evidence="3 4">
    <name type="scientific">Rhipicephalus sanguineus</name>
    <name type="common">Brown dog tick</name>
    <name type="synonym">Ixodes sanguineus</name>
    <dbReference type="NCBI Taxonomy" id="34632"/>
    <lineage>
        <taxon>Eukaryota</taxon>
        <taxon>Metazoa</taxon>
        <taxon>Ecdysozoa</taxon>
        <taxon>Arthropoda</taxon>
        <taxon>Chelicerata</taxon>
        <taxon>Arachnida</taxon>
        <taxon>Acari</taxon>
        <taxon>Parasitiformes</taxon>
        <taxon>Ixodida</taxon>
        <taxon>Ixodoidea</taxon>
        <taxon>Ixodidae</taxon>
        <taxon>Rhipicephalinae</taxon>
        <taxon>Rhipicephalus</taxon>
        <taxon>Rhipicephalus</taxon>
    </lineage>
</organism>
<dbReference type="VEuPathDB" id="VectorBase:RSAN_048346"/>
<feature type="region of interest" description="Disordered" evidence="1">
    <location>
        <begin position="322"/>
        <end position="376"/>
    </location>
</feature>
<reference evidence="3" key="2">
    <citation type="submission" date="2021-09" db="EMBL/GenBank/DDBJ databases">
        <authorList>
            <person name="Jia N."/>
            <person name="Wang J."/>
            <person name="Shi W."/>
            <person name="Du L."/>
            <person name="Sun Y."/>
            <person name="Zhan W."/>
            <person name="Jiang J."/>
            <person name="Wang Q."/>
            <person name="Zhang B."/>
            <person name="Ji P."/>
            <person name="Sakyi L.B."/>
            <person name="Cui X."/>
            <person name="Yuan T."/>
            <person name="Jiang B."/>
            <person name="Yang W."/>
            <person name="Lam T.T.-Y."/>
            <person name="Chang Q."/>
            <person name="Ding S."/>
            <person name="Wang X."/>
            <person name="Zhu J."/>
            <person name="Ruan X."/>
            <person name="Zhao L."/>
            <person name="Wei J."/>
            <person name="Que T."/>
            <person name="Du C."/>
            <person name="Cheng J."/>
            <person name="Dai P."/>
            <person name="Han X."/>
            <person name="Huang E."/>
            <person name="Gao Y."/>
            <person name="Liu J."/>
            <person name="Shao H."/>
            <person name="Ye R."/>
            <person name="Li L."/>
            <person name="Wei W."/>
            <person name="Wang X."/>
            <person name="Wang C."/>
            <person name="Huo Q."/>
            <person name="Li W."/>
            <person name="Guo W."/>
            <person name="Chen H."/>
            <person name="Chen S."/>
            <person name="Zhou L."/>
            <person name="Zhou L."/>
            <person name="Ni X."/>
            <person name="Tian J."/>
            <person name="Zhou Y."/>
            <person name="Sheng Y."/>
            <person name="Liu T."/>
            <person name="Pan Y."/>
            <person name="Xia L."/>
            <person name="Li J."/>
            <person name="Zhao F."/>
            <person name="Cao W."/>
        </authorList>
    </citation>
    <scope>NUCLEOTIDE SEQUENCE</scope>
    <source>
        <strain evidence="3">Rsan-2018</strain>
        <tissue evidence="3">Larvae</tissue>
    </source>
</reference>
<dbReference type="PANTHER" id="PTHR45632">
    <property type="entry name" value="LD33804P"/>
    <property type="match status" value="1"/>
</dbReference>
<feature type="region of interest" description="Disordered" evidence="1">
    <location>
        <begin position="456"/>
        <end position="629"/>
    </location>
</feature>
<name>A0A9D4Q5H2_RHISA</name>
<keyword evidence="4" id="KW-1185">Reference proteome</keyword>
<proteinExistence type="predicted"/>
<feature type="compositionally biased region" description="Basic and acidic residues" evidence="1">
    <location>
        <begin position="960"/>
        <end position="976"/>
    </location>
</feature>
<dbReference type="VEuPathDB" id="VectorBase:RSAN_031131"/>
<evidence type="ECO:0000259" key="2">
    <source>
        <dbReference type="SMART" id="SM00875"/>
    </source>
</evidence>
<gene>
    <name evidence="3" type="ORF">HPB52_007620</name>
</gene>
<accession>A0A9D4Q5H2</accession>
<feature type="compositionally biased region" description="Basic and acidic residues" evidence="1">
    <location>
        <begin position="1256"/>
        <end position="1287"/>
    </location>
</feature>
<sequence>METETTPTGQQILMFSAARRLNMAEEEQRAYHFLTAHFMSAVATREFLELDADDVIRLLSADALGCHCEEEVFEAAMRWLNHAPGERSPHSEKLMAAVRFDHMNPSELHHCLEYPGVAQMEPVKKIVLDAIYSWVASESGTKDIDKKNARHYTPLQECSNVSVTAENDDLHSNSVMHTSLDPTSGTHTTSDRSLADKPTYRPGGAFLVLKDSIKSTASANTLGASQGDDRDHMSTSYAGPTFRGSSSSFLRGHSAGGSARNVAGGLGDSSGSCIEETEERRVIESRTEEVRTVRKIRRSRSRNQAATEPLAIDDTVRYRTESGHRAVGPGGLPPITDRESAVSRSMISGTGRKVTDSRRSIEERAETENVSERAMSTSYASSQYSFGEVASSDRMRLLEGTTPLAEDVSPVASARPSTVSVGEIGAFSDRADSAARPVSSTSSMYSLSAEEQDLNALAPWKPRIPDHSARKQSSGFESRASDKGGSEKSFPSASAESIEMSDYKTIYGKSQSEEKQGKEALETIDEAPTAASLTSEARDAQPKQMAEPRTESTPVDQELLELCDVHLAAEMRRRSSGSMHGENTEEEPETTTKQNKKSGSIRTVDTDEAKLNLGPPTTILSDVQRKRGQGQFEQAIQVVPAKVGAVTNYLTGAAEDRLKAPLGSVTCESQKPGESSSDSDTSRTAKEIPERKTMSEPSFSKQTNIDGEIESVDSTSGQKATKTTTIKEESSFTDKEAFRMINGTEASTERSSTHIKVTDSVNSERPKEQNFTAPETNICKQKSLSGIASSTAPTAIQVPLSSLSQVLSQQPLKVVKRKVVLETVTKTVTEKKESVKAVTNQATGIEHKDSHLQSTTKEEVQSKREEETIESYESAANVRQGTVSNPIIAEEKQAGIVSSPVLGSTTKAVESPKESVASHSAPDIKGVKEQTCQTPEKLKRPKQPVAIRVHDDTLAEDEEVASRKEEPSHMDLEPKSILKSLNRPAAHQAEESLPDKHLGFQEAENTVSAPLPSVQPVTGTKKDDEDDSEEAAQPPPRFKFNRKDSIAVTKLRMMKQAEELSEEEDDGKKDSESFLASSAAADDRRGERHPIFKPPVVIDNEEPQPASTKDSVQSDKGVNASLSLIASTTQPLIEITGANASELKHNIIDNIQSKDIPEVPEVTETKLNSEMATGEVEKSQNETQGVRRLMEDAGECSNVTTSLEKKQEGTYKSFSDTVGGTIGGTETSDSARQKTPIKAETSLDEMLQRQNEGDADEKLTDNKTRGQGTHDEEQNTAKSEAHTEQSHPMDLLPVFADASQIQTQATVADEKAIMEPCVNRTVKEVKNVENSVVTSETEEVFYYPREKVTKKHISETKVLTETRSYTEIVIEPNYSESSLMPAIPEENEQLPIAAASSREVLTDKSSGEDKAMKAESQSYSLISKANAGIKTTPGSAVGWYNEDGTPRGQDHPGGQDPGHAGNNADVSADGNADGGMVTKEELERYMKIAKDLKLRRGSLMPSSGTLQSSEPVAVGTKKKPSLVMETRIELYGKGRVTFSFDAVAEEGTITGSVYQDDSQGSLVRRGAPSTTHTPKRMSIDVRAPPATPAPSMEAISKRSKSVDFGYNNDDESMQYEPQEPPNAVSQAAKRRHSEHIKAQPGEDLKRRRHSEPGTLSISKDTGEETSKALSATDYQSDPTIQGQGLKWCKKQKKDPSLRFR</sequence>
<feature type="region of interest" description="Disordered" evidence="1">
    <location>
        <begin position="173"/>
        <end position="197"/>
    </location>
</feature>
<feature type="compositionally biased region" description="Basic and acidic residues" evidence="1">
    <location>
        <begin position="1081"/>
        <end position="1090"/>
    </location>
</feature>
<feature type="compositionally biased region" description="Polar residues" evidence="1">
    <location>
        <begin position="695"/>
        <end position="705"/>
    </location>
</feature>
<comment type="caution">
    <text evidence="3">The sequence shown here is derived from an EMBL/GenBank/DDBJ whole genome shotgun (WGS) entry which is preliminary data.</text>
</comment>
<feature type="compositionally biased region" description="Basic and acidic residues" evidence="1">
    <location>
        <begin position="353"/>
        <end position="371"/>
    </location>
</feature>
<evidence type="ECO:0000313" key="3">
    <source>
        <dbReference type="EMBL" id="KAH7968302.1"/>
    </source>
</evidence>
<dbReference type="EMBL" id="JABSTV010001248">
    <property type="protein sequence ID" value="KAH7968302.1"/>
    <property type="molecule type" value="Genomic_DNA"/>
</dbReference>
<feature type="compositionally biased region" description="Polar residues" evidence="1">
    <location>
        <begin position="1667"/>
        <end position="1682"/>
    </location>
</feature>
<feature type="compositionally biased region" description="Basic and acidic residues" evidence="1">
    <location>
        <begin position="536"/>
        <end position="550"/>
    </location>
</feature>
<feature type="compositionally biased region" description="Basic and acidic residues" evidence="1">
    <location>
        <begin position="1635"/>
        <end position="1645"/>
    </location>
</feature>
<dbReference type="Gene3D" id="1.25.40.420">
    <property type="match status" value="1"/>
</dbReference>
<feature type="region of interest" description="Disordered" evidence="1">
    <location>
        <begin position="1553"/>
        <end position="1700"/>
    </location>
</feature>
<feature type="region of interest" description="Disordered" evidence="1">
    <location>
        <begin position="833"/>
        <end position="877"/>
    </location>
</feature>
<dbReference type="VEuPathDB" id="VectorBase:RSAN_037821"/>
<feature type="region of interest" description="Disordered" evidence="1">
    <location>
        <begin position="654"/>
        <end position="777"/>
    </location>
</feature>
<feature type="region of interest" description="Disordered" evidence="1">
    <location>
        <begin position="1432"/>
        <end position="1474"/>
    </location>
</feature>
<feature type="compositionally biased region" description="Polar residues" evidence="1">
    <location>
        <begin position="666"/>
        <end position="679"/>
    </location>
</feature>
<dbReference type="Proteomes" id="UP000821837">
    <property type="component" value="Unassembled WGS sequence"/>
</dbReference>
<feature type="compositionally biased region" description="Basic and acidic residues" evidence="1">
    <location>
        <begin position="680"/>
        <end position="694"/>
    </location>
</feature>
<evidence type="ECO:0000313" key="4">
    <source>
        <dbReference type="Proteomes" id="UP000821837"/>
    </source>
</evidence>
<feature type="region of interest" description="Disordered" evidence="1">
    <location>
        <begin position="1191"/>
        <end position="1291"/>
    </location>
</feature>
<feature type="compositionally biased region" description="Basic and acidic residues" evidence="1">
    <location>
        <begin position="511"/>
        <end position="521"/>
    </location>
</feature>
<reference evidence="3" key="1">
    <citation type="journal article" date="2020" name="Cell">
        <title>Large-Scale Comparative Analyses of Tick Genomes Elucidate Their Genetic Diversity and Vector Capacities.</title>
        <authorList>
            <consortium name="Tick Genome and Microbiome Consortium (TIGMIC)"/>
            <person name="Jia N."/>
            <person name="Wang J."/>
            <person name="Shi W."/>
            <person name="Du L."/>
            <person name="Sun Y."/>
            <person name="Zhan W."/>
            <person name="Jiang J.F."/>
            <person name="Wang Q."/>
            <person name="Zhang B."/>
            <person name="Ji P."/>
            <person name="Bell-Sakyi L."/>
            <person name="Cui X.M."/>
            <person name="Yuan T.T."/>
            <person name="Jiang B.G."/>
            <person name="Yang W.F."/>
            <person name="Lam T.T."/>
            <person name="Chang Q.C."/>
            <person name="Ding S.J."/>
            <person name="Wang X.J."/>
            <person name="Zhu J.G."/>
            <person name="Ruan X.D."/>
            <person name="Zhao L."/>
            <person name="Wei J.T."/>
            <person name="Ye R.Z."/>
            <person name="Que T.C."/>
            <person name="Du C.H."/>
            <person name="Zhou Y.H."/>
            <person name="Cheng J.X."/>
            <person name="Dai P.F."/>
            <person name="Guo W.B."/>
            <person name="Han X.H."/>
            <person name="Huang E.J."/>
            <person name="Li L.F."/>
            <person name="Wei W."/>
            <person name="Gao Y.C."/>
            <person name="Liu J.Z."/>
            <person name="Shao H.Z."/>
            <person name="Wang X."/>
            <person name="Wang C.C."/>
            <person name="Yang T.C."/>
            <person name="Huo Q.B."/>
            <person name="Li W."/>
            <person name="Chen H.Y."/>
            <person name="Chen S.E."/>
            <person name="Zhou L.G."/>
            <person name="Ni X.B."/>
            <person name="Tian J.H."/>
            <person name="Sheng Y."/>
            <person name="Liu T."/>
            <person name="Pan Y.S."/>
            <person name="Xia L.Y."/>
            <person name="Li J."/>
            <person name="Zhao F."/>
            <person name="Cao W.C."/>
        </authorList>
    </citation>
    <scope>NUCLEOTIDE SEQUENCE</scope>
    <source>
        <strain evidence="3">Rsan-2018</strain>
    </source>
</reference>
<dbReference type="SMART" id="SM00875">
    <property type="entry name" value="BACK"/>
    <property type="match status" value="1"/>
</dbReference>
<evidence type="ECO:0000256" key="1">
    <source>
        <dbReference type="SAM" id="MobiDB-lite"/>
    </source>
</evidence>
<feature type="compositionally biased region" description="Basic and acidic residues" evidence="1">
    <location>
        <begin position="988"/>
        <end position="999"/>
    </location>
</feature>
<feature type="compositionally biased region" description="Basic and acidic residues" evidence="1">
    <location>
        <begin position="845"/>
        <end position="866"/>
    </location>
</feature>
<feature type="compositionally biased region" description="Polar residues" evidence="1">
    <location>
        <begin position="1210"/>
        <end position="1230"/>
    </location>
</feature>
<feature type="compositionally biased region" description="Basic and acidic residues" evidence="1">
    <location>
        <begin position="725"/>
        <end position="738"/>
    </location>
</feature>
<protein>
    <recommendedName>
        <fullName evidence="2">BACK domain-containing protein</fullName>
    </recommendedName>
</protein>
<feature type="compositionally biased region" description="Polar residues" evidence="1">
    <location>
        <begin position="712"/>
        <end position="724"/>
    </location>
</feature>